<dbReference type="Proteomes" id="UP000886998">
    <property type="component" value="Unassembled WGS sequence"/>
</dbReference>
<organism evidence="1 2">
    <name type="scientific">Trichonephila inaurata madagascariensis</name>
    <dbReference type="NCBI Taxonomy" id="2747483"/>
    <lineage>
        <taxon>Eukaryota</taxon>
        <taxon>Metazoa</taxon>
        <taxon>Ecdysozoa</taxon>
        <taxon>Arthropoda</taxon>
        <taxon>Chelicerata</taxon>
        <taxon>Arachnida</taxon>
        <taxon>Araneae</taxon>
        <taxon>Araneomorphae</taxon>
        <taxon>Entelegynae</taxon>
        <taxon>Araneoidea</taxon>
        <taxon>Nephilidae</taxon>
        <taxon>Trichonephila</taxon>
        <taxon>Trichonephila inaurata</taxon>
    </lineage>
</organism>
<dbReference type="EMBL" id="BMAV01011109">
    <property type="protein sequence ID" value="GFY56705.1"/>
    <property type="molecule type" value="Genomic_DNA"/>
</dbReference>
<protein>
    <submittedName>
        <fullName evidence="1">Uncharacterized protein</fullName>
    </submittedName>
</protein>
<sequence length="116" mass="13012">MVCRTSYVMESSLPSPQWYQNVQIDCRSIGPVELISIVGVRNGVATIFSLQRYVWPTNILWVAAFGEYGSVVRGKDIFHPWDVGKLEEDIVEDGLRLDPAGARFDVGSWIGGFDFI</sequence>
<dbReference type="AlphaFoldDB" id="A0A8X6XN10"/>
<evidence type="ECO:0000313" key="1">
    <source>
        <dbReference type="EMBL" id="GFY56705.1"/>
    </source>
</evidence>
<name>A0A8X6XN10_9ARAC</name>
<proteinExistence type="predicted"/>
<reference evidence="1" key="1">
    <citation type="submission" date="2020-08" db="EMBL/GenBank/DDBJ databases">
        <title>Multicomponent nature underlies the extraordinary mechanical properties of spider dragline silk.</title>
        <authorList>
            <person name="Kono N."/>
            <person name="Nakamura H."/>
            <person name="Mori M."/>
            <person name="Yoshida Y."/>
            <person name="Ohtoshi R."/>
            <person name="Malay A.D."/>
            <person name="Moran D.A.P."/>
            <person name="Tomita M."/>
            <person name="Numata K."/>
            <person name="Arakawa K."/>
        </authorList>
    </citation>
    <scope>NUCLEOTIDE SEQUENCE</scope>
</reference>
<comment type="caution">
    <text evidence="1">The sequence shown here is derived from an EMBL/GenBank/DDBJ whole genome shotgun (WGS) entry which is preliminary data.</text>
</comment>
<evidence type="ECO:0000313" key="2">
    <source>
        <dbReference type="Proteomes" id="UP000886998"/>
    </source>
</evidence>
<gene>
    <name evidence="1" type="ORF">TNIN_350231</name>
</gene>
<keyword evidence="2" id="KW-1185">Reference proteome</keyword>
<accession>A0A8X6XN10</accession>